<gene>
    <name evidence="2" type="ORF">KI659_14675</name>
</gene>
<proteinExistence type="predicted"/>
<keyword evidence="3" id="KW-1185">Reference proteome</keyword>
<evidence type="ECO:0000256" key="1">
    <source>
        <dbReference type="SAM" id="SignalP"/>
    </source>
</evidence>
<protein>
    <recommendedName>
        <fullName evidence="4">MlpB protein</fullName>
    </recommendedName>
</protein>
<dbReference type="PROSITE" id="PS51257">
    <property type="entry name" value="PROKAR_LIPOPROTEIN"/>
    <property type="match status" value="1"/>
</dbReference>
<organism evidence="2 3">
    <name type="scientific">Litoribacter ruber</name>
    <dbReference type="NCBI Taxonomy" id="702568"/>
    <lineage>
        <taxon>Bacteria</taxon>
        <taxon>Pseudomonadati</taxon>
        <taxon>Bacteroidota</taxon>
        <taxon>Cytophagia</taxon>
        <taxon>Cytophagales</taxon>
        <taxon>Cyclobacteriaceae</taxon>
        <taxon>Litoribacter</taxon>
    </lineage>
</organism>
<evidence type="ECO:0000313" key="2">
    <source>
        <dbReference type="EMBL" id="MBS9525260.1"/>
    </source>
</evidence>
<evidence type="ECO:0008006" key="4">
    <source>
        <dbReference type="Google" id="ProtNLM"/>
    </source>
</evidence>
<dbReference type="EMBL" id="JAHCMY010000010">
    <property type="protein sequence ID" value="MBS9525260.1"/>
    <property type="molecule type" value="Genomic_DNA"/>
</dbReference>
<accession>A0AAP2G581</accession>
<keyword evidence="1" id="KW-0732">Signal</keyword>
<comment type="caution">
    <text evidence="2">The sequence shown here is derived from an EMBL/GenBank/DDBJ whole genome shotgun (WGS) entry which is preliminary data.</text>
</comment>
<sequence length="156" mass="17156">MKTGSLLAASLSLLILAACSTERKRDVIVMAGSPEPEVIFTNYSGLPTSIGNQVETAPEKKEGIVSLQRDKVCMVNNAYMKELQFPVEVGEKTYYGCCEMCVNTIKKDPSVLVAEDPHTGAEVDKAKAFIVLDPTHPNDGVLYFESKENYKAYTRN</sequence>
<name>A0AAP2G581_9BACT</name>
<dbReference type="AlphaFoldDB" id="A0AAP2G581"/>
<reference evidence="2 3" key="1">
    <citation type="submission" date="2021-05" db="EMBL/GenBank/DDBJ databases">
        <authorList>
            <person name="Zhang Z.D."/>
            <person name="Osman G."/>
        </authorList>
    </citation>
    <scope>NUCLEOTIDE SEQUENCE [LARGE SCALE GENOMIC DNA]</scope>
    <source>
        <strain evidence="2 3">KCTC 32217</strain>
    </source>
</reference>
<dbReference type="RefSeq" id="WP_213946120.1">
    <property type="nucleotide sequence ID" value="NZ_JAHCMY010000010.1"/>
</dbReference>
<feature type="signal peptide" evidence="1">
    <location>
        <begin position="1"/>
        <end position="17"/>
    </location>
</feature>
<evidence type="ECO:0000313" key="3">
    <source>
        <dbReference type="Proteomes" id="UP001319104"/>
    </source>
</evidence>
<feature type="chain" id="PRO_5042907538" description="MlpB protein" evidence="1">
    <location>
        <begin position="18"/>
        <end position="156"/>
    </location>
</feature>
<dbReference type="Proteomes" id="UP001319104">
    <property type="component" value="Unassembled WGS sequence"/>
</dbReference>